<organism evidence="1 2">
    <name type="scientific">Microvirga thermotolerans</name>
    <dbReference type="NCBI Taxonomy" id="2651334"/>
    <lineage>
        <taxon>Bacteria</taxon>
        <taxon>Pseudomonadati</taxon>
        <taxon>Pseudomonadota</taxon>
        <taxon>Alphaproteobacteria</taxon>
        <taxon>Hyphomicrobiales</taxon>
        <taxon>Methylobacteriaceae</taxon>
        <taxon>Microvirga</taxon>
    </lineage>
</organism>
<gene>
    <name evidence="1" type="ORF">GDR74_17615</name>
</gene>
<dbReference type="Proteomes" id="UP000325614">
    <property type="component" value="Chromosome"/>
</dbReference>
<proteinExistence type="predicted"/>
<dbReference type="EMBL" id="CP045423">
    <property type="protein sequence ID" value="QFU17884.1"/>
    <property type="molecule type" value="Genomic_DNA"/>
</dbReference>
<evidence type="ECO:0000313" key="2">
    <source>
        <dbReference type="Proteomes" id="UP000325614"/>
    </source>
</evidence>
<accession>A0A5P9K5N6</accession>
<protein>
    <submittedName>
        <fullName evidence="1">Uncharacterized protein</fullName>
    </submittedName>
</protein>
<dbReference type="KEGG" id="mico:GDR74_17615"/>
<keyword evidence="2" id="KW-1185">Reference proteome</keyword>
<dbReference type="AlphaFoldDB" id="A0A5P9K5N6"/>
<name>A0A5P9K5N6_9HYPH</name>
<sequence length="148" mass="16570">MRPQYARLGVPAAIPDNTAKPSRMKFAEPVAFETPRYASVVQVPGMRNGSWRAFTAWRISIAIARPKNKDYQEHNDHAARAALRNLACTLMRGREENIGEAETIRAKTHCTLMCGREENSLGDVEIEWAIPEKVPTLESWRGGMMSAS</sequence>
<dbReference type="RefSeq" id="WP_152587515.1">
    <property type="nucleotide sequence ID" value="NZ_CP045423.1"/>
</dbReference>
<reference evidence="1 2" key="1">
    <citation type="submission" date="2019-10" db="EMBL/GenBank/DDBJ databases">
        <title>Isolation, Identification of Microvirga thermotolerans HR1, a novel thermophilic bacterium and Comparative Genomics of the genus Microvirga.</title>
        <authorList>
            <person name="Li J."/>
            <person name="Zhang W."/>
            <person name="Lin M."/>
            <person name="Wang J."/>
        </authorList>
    </citation>
    <scope>NUCLEOTIDE SEQUENCE [LARGE SCALE GENOMIC DNA]</scope>
    <source>
        <strain evidence="1 2">HR1</strain>
    </source>
</reference>
<evidence type="ECO:0000313" key="1">
    <source>
        <dbReference type="EMBL" id="QFU17884.1"/>
    </source>
</evidence>